<reference evidence="1 2" key="1">
    <citation type="submission" date="2019-02" db="EMBL/GenBank/DDBJ databases">
        <title>Deep-cultivation of Planctomycetes and their phenomic and genomic characterization uncovers novel biology.</title>
        <authorList>
            <person name="Wiegand S."/>
            <person name="Jogler M."/>
            <person name="Boedeker C."/>
            <person name="Pinto D."/>
            <person name="Vollmers J."/>
            <person name="Rivas-Marin E."/>
            <person name="Kohn T."/>
            <person name="Peeters S.H."/>
            <person name="Heuer A."/>
            <person name="Rast P."/>
            <person name="Oberbeckmann S."/>
            <person name="Bunk B."/>
            <person name="Jeske O."/>
            <person name="Meyerdierks A."/>
            <person name="Storesund J.E."/>
            <person name="Kallscheuer N."/>
            <person name="Luecker S."/>
            <person name="Lage O.M."/>
            <person name="Pohl T."/>
            <person name="Merkel B.J."/>
            <person name="Hornburger P."/>
            <person name="Mueller R.-W."/>
            <person name="Bruemmer F."/>
            <person name="Labrenz M."/>
            <person name="Spormann A.M."/>
            <person name="Op den Camp H."/>
            <person name="Overmann J."/>
            <person name="Amann R."/>
            <person name="Jetten M.S.M."/>
            <person name="Mascher T."/>
            <person name="Medema M.H."/>
            <person name="Devos D.P."/>
            <person name="Kaster A.-K."/>
            <person name="Ovreas L."/>
            <person name="Rohde M."/>
            <person name="Galperin M.Y."/>
            <person name="Jogler C."/>
        </authorList>
    </citation>
    <scope>NUCLEOTIDE SEQUENCE [LARGE SCALE GENOMIC DNA]</scope>
    <source>
        <strain evidence="1 2">Poly30</strain>
    </source>
</reference>
<sequence>MSRGPLFLGGMGHSLARLSRARATSRSEGFDVKEVLYPGFEGRPPAESLDAFFEAVELQVDIYRLSHKHPRIYATGFGALVLLGLRARAKVKDLPAVIQGAVPWQWAREATGGDGEAGEQARLSLTDPAAQEAFVQAHLYSPLDAAERKAFFNGFVTCTAFRDIYRWFDSGWLASLEGELAARPPAIDGIRVWLGGEDELIGEEEHRAAERALGASWPMERAETWGHFPYIDAPGPWVAAIRALGV</sequence>
<keyword evidence="2" id="KW-1185">Reference proteome</keyword>
<dbReference type="Proteomes" id="UP000320390">
    <property type="component" value="Chromosome"/>
</dbReference>
<dbReference type="EMBL" id="CP036434">
    <property type="protein sequence ID" value="QDV05188.1"/>
    <property type="molecule type" value="Genomic_DNA"/>
</dbReference>
<dbReference type="AlphaFoldDB" id="A0A518EM67"/>
<name>A0A518EM67_9BACT</name>
<dbReference type="SUPFAM" id="SSF53474">
    <property type="entry name" value="alpha/beta-Hydrolases"/>
    <property type="match status" value="1"/>
</dbReference>
<evidence type="ECO:0000313" key="1">
    <source>
        <dbReference type="EMBL" id="QDV05188.1"/>
    </source>
</evidence>
<evidence type="ECO:0008006" key="3">
    <source>
        <dbReference type="Google" id="ProtNLM"/>
    </source>
</evidence>
<proteinExistence type="predicted"/>
<evidence type="ECO:0000313" key="2">
    <source>
        <dbReference type="Proteomes" id="UP000320390"/>
    </source>
</evidence>
<organism evidence="1 2">
    <name type="scientific">Saltatorellus ferox</name>
    <dbReference type="NCBI Taxonomy" id="2528018"/>
    <lineage>
        <taxon>Bacteria</taxon>
        <taxon>Pseudomonadati</taxon>
        <taxon>Planctomycetota</taxon>
        <taxon>Planctomycetia</taxon>
        <taxon>Planctomycetia incertae sedis</taxon>
        <taxon>Saltatorellus</taxon>
    </lineage>
</organism>
<dbReference type="InterPro" id="IPR029058">
    <property type="entry name" value="AB_hydrolase_fold"/>
</dbReference>
<accession>A0A518EM67</accession>
<dbReference type="Gene3D" id="3.40.50.1820">
    <property type="entry name" value="alpha/beta hydrolase"/>
    <property type="match status" value="1"/>
</dbReference>
<gene>
    <name evidence="1" type="ORF">Poly30_06840</name>
</gene>
<protein>
    <recommendedName>
        <fullName evidence="3">Alpha/beta hydrolase family protein</fullName>
    </recommendedName>
</protein>